<evidence type="ECO:0000313" key="3">
    <source>
        <dbReference type="EMBL" id="PLP96975.1"/>
    </source>
</evidence>
<accession>A0A2N5C436</accession>
<dbReference type="Pfam" id="PF06890">
    <property type="entry name" value="Phage_Mu_Gp45"/>
    <property type="match status" value="1"/>
</dbReference>
<sequence length="196" mass="20853">MTAGVLEALAQRVRMMIGRGRVRTGSDGAGVQMLQVQLASVETGDNRPRMAEFGFSSMPPADTDAVVVFLTGDRSAGVVVATNHQASRPRGLKPGETIVYSQDGKSVYFSDAGIVVDAKGQSVTVQNASVATIEATTKIVADTPLLQCTGDIQDNCETNSRTMKEMRDVYNSHDHAVRNVQPGGSTVTTDHPNQTE</sequence>
<feature type="region of interest" description="Disordered" evidence="1">
    <location>
        <begin position="176"/>
        <end position="196"/>
    </location>
</feature>
<evidence type="ECO:0000259" key="2">
    <source>
        <dbReference type="Pfam" id="PF06890"/>
    </source>
</evidence>
<dbReference type="NCBIfam" id="TIGR01644">
    <property type="entry name" value="phage_P2_V"/>
    <property type="match status" value="1"/>
</dbReference>
<reference evidence="3 4" key="1">
    <citation type="submission" date="2017-12" db="EMBL/GenBank/DDBJ databases">
        <title>Genome sequence of the active heterotrophic nitrifier-denitrifier, Cupriavidus pauculus UM1.</title>
        <authorList>
            <person name="Putonti C."/>
            <person name="Castignetti D."/>
        </authorList>
    </citation>
    <scope>NUCLEOTIDE SEQUENCE [LARGE SCALE GENOMIC DNA]</scope>
    <source>
        <strain evidence="3 4">UM1</strain>
    </source>
</reference>
<dbReference type="InterPro" id="IPR013046">
    <property type="entry name" value="GpV/Gp45"/>
</dbReference>
<evidence type="ECO:0000256" key="1">
    <source>
        <dbReference type="SAM" id="MobiDB-lite"/>
    </source>
</evidence>
<dbReference type="InterPro" id="IPR014462">
    <property type="entry name" value="Phage_Mu_Gp45"/>
</dbReference>
<evidence type="ECO:0000313" key="4">
    <source>
        <dbReference type="Proteomes" id="UP000234341"/>
    </source>
</evidence>
<feature type="compositionally biased region" description="Polar residues" evidence="1">
    <location>
        <begin position="182"/>
        <end position="196"/>
    </location>
</feature>
<dbReference type="Proteomes" id="UP000234341">
    <property type="component" value="Unassembled WGS sequence"/>
</dbReference>
<gene>
    <name evidence="3" type="ORF">CYJ10_29470</name>
</gene>
<organism evidence="3 4">
    <name type="scientific">Cupriavidus pauculus</name>
    <dbReference type="NCBI Taxonomy" id="82633"/>
    <lineage>
        <taxon>Bacteria</taxon>
        <taxon>Pseudomonadati</taxon>
        <taxon>Pseudomonadota</taxon>
        <taxon>Betaproteobacteria</taxon>
        <taxon>Burkholderiales</taxon>
        <taxon>Burkholderiaceae</taxon>
        <taxon>Cupriavidus</taxon>
    </lineage>
</organism>
<dbReference type="AlphaFoldDB" id="A0A2N5C436"/>
<comment type="caution">
    <text evidence="3">The sequence shown here is derived from an EMBL/GenBank/DDBJ whole genome shotgun (WGS) entry which is preliminary data.</text>
</comment>
<proteinExistence type="predicted"/>
<dbReference type="InterPro" id="IPR053861">
    <property type="entry name" value="Phage_Mu_Gp45_N"/>
</dbReference>
<feature type="domain" description="Bacteriophage Mu Gp45 N-terminal" evidence="2">
    <location>
        <begin position="19"/>
        <end position="85"/>
    </location>
</feature>
<name>A0A2N5C436_9BURK</name>
<protein>
    <submittedName>
        <fullName evidence="3">Baseplate assembly protein</fullName>
    </submittedName>
</protein>
<dbReference type="PIRSF" id="PIRSF012337">
    <property type="entry name" value="gp45"/>
    <property type="match status" value="1"/>
</dbReference>
<dbReference type="RefSeq" id="WP_101684984.1">
    <property type="nucleotide sequence ID" value="NZ_PJRP01000021.1"/>
</dbReference>
<dbReference type="EMBL" id="PJRP01000021">
    <property type="protein sequence ID" value="PLP96975.1"/>
    <property type="molecule type" value="Genomic_DNA"/>
</dbReference>
<dbReference type="OrthoDB" id="9802994at2"/>